<dbReference type="InterPro" id="IPR023772">
    <property type="entry name" value="DNA-bd_HTH_TetR-type_CS"/>
</dbReference>
<dbReference type="InterPro" id="IPR036271">
    <property type="entry name" value="Tet_transcr_reg_TetR-rel_C_sf"/>
</dbReference>
<dbReference type="PROSITE" id="PS50977">
    <property type="entry name" value="HTH_TETR_2"/>
    <property type="match status" value="1"/>
</dbReference>
<feature type="DNA-binding region" description="H-T-H motif" evidence="3">
    <location>
        <begin position="42"/>
        <end position="61"/>
    </location>
</feature>
<dbReference type="PRINTS" id="PR00455">
    <property type="entry name" value="HTHTETR"/>
</dbReference>
<keyword evidence="7" id="KW-1185">Reference proteome</keyword>
<dbReference type="Gene3D" id="1.10.357.10">
    <property type="entry name" value="Tetracycline Repressor, domain 2"/>
    <property type="match status" value="1"/>
</dbReference>
<gene>
    <name evidence="6" type="ORF">GCM10009001_07650</name>
</gene>
<reference evidence="7" key="1">
    <citation type="journal article" date="2019" name="Int. J. Syst. Evol. Microbiol.">
        <title>The Global Catalogue of Microorganisms (GCM) 10K type strain sequencing project: providing services to taxonomists for standard genome sequencing and annotation.</title>
        <authorList>
            <consortium name="The Broad Institute Genomics Platform"/>
            <consortium name="The Broad Institute Genome Sequencing Center for Infectious Disease"/>
            <person name="Wu L."/>
            <person name="Ma J."/>
        </authorList>
    </citation>
    <scope>NUCLEOTIDE SEQUENCE [LARGE SCALE GENOMIC DNA]</scope>
    <source>
        <strain evidence="7">JCM 15395</strain>
    </source>
</reference>
<dbReference type="InterPro" id="IPR009057">
    <property type="entry name" value="Homeodomain-like_sf"/>
</dbReference>
<dbReference type="InterPro" id="IPR050624">
    <property type="entry name" value="HTH-type_Tx_Regulator"/>
</dbReference>
<evidence type="ECO:0000256" key="2">
    <source>
        <dbReference type="ARBA" id="ARBA00023125"/>
    </source>
</evidence>
<dbReference type="PROSITE" id="PS01081">
    <property type="entry name" value="HTH_TETR_1"/>
    <property type="match status" value="1"/>
</dbReference>
<evidence type="ECO:0000256" key="1">
    <source>
        <dbReference type="ARBA" id="ARBA00022491"/>
    </source>
</evidence>
<comment type="caution">
    <text evidence="6">The sequence shown here is derived from an EMBL/GenBank/DDBJ whole genome shotgun (WGS) entry which is preliminary data.</text>
</comment>
<evidence type="ECO:0000313" key="6">
    <source>
        <dbReference type="EMBL" id="GAA0593916.1"/>
    </source>
</evidence>
<protein>
    <submittedName>
        <fullName evidence="6">TetR/AcrR family transcriptional regulator</fullName>
    </submittedName>
</protein>
<dbReference type="EMBL" id="BAAADS010000003">
    <property type="protein sequence ID" value="GAA0593916.1"/>
    <property type="molecule type" value="Genomic_DNA"/>
</dbReference>
<evidence type="ECO:0000259" key="5">
    <source>
        <dbReference type="PROSITE" id="PS50977"/>
    </source>
</evidence>
<proteinExistence type="predicted"/>
<accession>A0ABP3QR18</accession>
<name>A0ABP3QR18_9BACI</name>
<feature type="region of interest" description="Disordered" evidence="4">
    <location>
        <begin position="1"/>
        <end position="23"/>
    </location>
</feature>
<dbReference type="PANTHER" id="PTHR43479">
    <property type="entry name" value="ACREF/ENVCD OPERON REPRESSOR-RELATED"/>
    <property type="match status" value="1"/>
</dbReference>
<dbReference type="Proteomes" id="UP001500866">
    <property type="component" value="Unassembled WGS sequence"/>
</dbReference>
<organism evidence="6 7">
    <name type="scientific">Virgibacillus siamensis</name>
    <dbReference type="NCBI Taxonomy" id="480071"/>
    <lineage>
        <taxon>Bacteria</taxon>
        <taxon>Bacillati</taxon>
        <taxon>Bacillota</taxon>
        <taxon>Bacilli</taxon>
        <taxon>Bacillales</taxon>
        <taxon>Bacillaceae</taxon>
        <taxon>Virgibacillus</taxon>
    </lineage>
</organism>
<dbReference type="Gene3D" id="1.10.10.60">
    <property type="entry name" value="Homeodomain-like"/>
    <property type="match status" value="1"/>
</dbReference>
<dbReference type="Pfam" id="PF00440">
    <property type="entry name" value="TetR_N"/>
    <property type="match status" value="1"/>
</dbReference>
<keyword evidence="1" id="KW-0678">Repressor</keyword>
<evidence type="ECO:0000256" key="3">
    <source>
        <dbReference type="PROSITE-ProRule" id="PRU00335"/>
    </source>
</evidence>
<dbReference type="RefSeq" id="WP_390350850.1">
    <property type="nucleotide sequence ID" value="NZ_JBHUMU010000007.1"/>
</dbReference>
<feature type="domain" description="HTH tetR-type" evidence="5">
    <location>
        <begin position="19"/>
        <end position="79"/>
    </location>
</feature>
<evidence type="ECO:0000256" key="4">
    <source>
        <dbReference type="SAM" id="MobiDB-lite"/>
    </source>
</evidence>
<keyword evidence="2 3" id="KW-0238">DNA-binding</keyword>
<dbReference type="SUPFAM" id="SSF46689">
    <property type="entry name" value="Homeodomain-like"/>
    <property type="match status" value="1"/>
</dbReference>
<evidence type="ECO:0000313" key="7">
    <source>
        <dbReference type="Proteomes" id="UP001500866"/>
    </source>
</evidence>
<dbReference type="InterPro" id="IPR001647">
    <property type="entry name" value="HTH_TetR"/>
</dbReference>
<dbReference type="PANTHER" id="PTHR43479:SF11">
    <property type="entry name" value="ACREF_ENVCD OPERON REPRESSOR-RELATED"/>
    <property type="match status" value="1"/>
</dbReference>
<dbReference type="SUPFAM" id="SSF48498">
    <property type="entry name" value="Tetracyclin repressor-like, C-terminal domain"/>
    <property type="match status" value="1"/>
</dbReference>
<sequence>MRSDEQRPLGRPRASDQTQPTTESITEAATQLFTKNGYQTVSVNDVAKQCNVTKATIYYYFPSKAELFTETMVQMMIRIRKRINAMLHEPIPLKSRLYNITKTHLSATVDIDINGFMKGTTHTLSPEQLERINKAEMDMYQSIEQVFTHAMEQKEIREINPVFATHAYLSLLKVGNYNNEKQAKIYDSIDEMAEQIIELFWEGVQIKES</sequence>